<sequence>MDFVETADNPIPAGAELMPVTTGDGRVLRAVRWPAAAGAAEVKGTVLILQGRAEFLEKYFETVGDLLARGFAVVTFDWRGQGGSERELANPAKGHVDDFSLYRLDLEAVLDQAVSPAWPQPLFGLAHSMGGAVLLQALSQGFDRFARVVTIAPMVDIALIAMPRLARALAQGLDVVGLGTAYVPGGGARSIQRKPFAGNRVSGDAVRYARNAAAARPDIAVGDPTISWLNAAFRCMATLTEPRFGAAITTPILVIGAGEDRIVSTLAVERFATRLKSGHAIVIPASLHEVLMEREPIRDAFFAAFDAFIPGSTVAPATAAAKAAG</sequence>
<dbReference type="EMBL" id="BMGG01000004">
    <property type="protein sequence ID" value="GGC63927.1"/>
    <property type="molecule type" value="Genomic_DNA"/>
</dbReference>
<dbReference type="Proteomes" id="UP000637002">
    <property type="component" value="Unassembled WGS sequence"/>
</dbReference>
<evidence type="ECO:0000313" key="2">
    <source>
        <dbReference type="EMBL" id="GGC63927.1"/>
    </source>
</evidence>
<accession>A0A916U9C4</accession>
<dbReference type="Gene3D" id="3.40.50.1820">
    <property type="entry name" value="alpha/beta hydrolase"/>
    <property type="match status" value="1"/>
</dbReference>
<reference evidence="2" key="1">
    <citation type="journal article" date="2014" name="Int. J. Syst. Evol. Microbiol.">
        <title>Complete genome sequence of Corynebacterium casei LMG S-19264T (=DSM 44701T), isolated from a smear-ripened cheese.</title>
        <authorList>
            <consortium name="US DOE Joint Genome Institute (JGI-PGF)"/>
            <person name="Walter F."/>
            <person name="Albersmeier A."/>
            <person name="Kalinowski J."/>
            <person name="Ruckert C."/>
        </authorList>
    </citation>
    <scope>NUCLEOTIDE SEQUENCE</scope>
    <source>
        <strain evidence="2">CGMCC 1.12919</strain>
    </source>
</reference>
<evidence type="ECO:0000259" key="1">
    <source>
        <dbReference type="Pfam" id="PF12146"/>
    </source>
</evidence>
<proteinExistence type="predicted"/>
<dbReference type="RefSeq" id="WP_373288242.1">
    <property type="nucleotide sequence ID" value="NZ_BMGG01000004.1"/>
</dbReference>
<evidence type="ECO:0000313" key="3">
    <source>
        <dbReference type="Proteomes" id="UP000637002"/>
    </source>
</evidence>
<name>A0A916U9C4_9HYPH</name>
<gene>
    <name evidence="2" type="primary">pldB</name>
    <name evidence="2" type="ORF">GCM10010994_23140</name>
</gene>
<reference evidence="2" key="2">
    <citation type="submission" date="2020-09" db="EMBL/GenBank/DDBJ databases">
        <authorList>
            <person name="Sun Q."/>
            <person name="Zhou Y."/>
        </authorList>
    </citation>
    <scope>NUCLEOTIDE SEQUENCE</scope>
    <source>
        <strain evidence="2">CGMCC 1.12919</strain>
    </source>
</reference>
<dbReference type="PANTHER" id="PTHR11614">
    <property type="entry name" value="PHOSPHOLIPASE-RELATED"/>
    <property type="match status" value="1"/>
</dbReference>
<dbReference type="AlphaFoldDB" id="A0A916U9C4"/>
<dbReference type="InterPro" id="IPR051044">
    <property type="entry name" value="MAG_DAG_Lipase"/>
</dbReference>
<keyword evidence="3" id="KW-1185">Reference proteome</keyword>
<dbReference type="SUPFAM" id="SSF53474">
    <property type="entry name" value="alpha/beta-Hydrolases"/>
    <property type="match status" value="1"/>
</dbReference>
<dbReference type="InterPro" id="IPR022742">
    <property type="entry name" value="Hydrolase_4"/>
</dbReference>
<dbReference type="InterPro" id="IPR029058">
    <property type="entry name" value="AB_hydrolase_fold"/>
</dbReference>
<organism evidence="2 3">
    <name type="scientific">Chelatococcus reniformis</name>
    <dbReference type="NCBI Taxonomy" id="1494448"/>
    <lineage>
        <taxon>Bacteria</taxon>
        <taxon>Pseudomonadati</taxon>
        <taxon>Pseudomonadota</taxon>
        <taxon>Alphaproteobacteria</taxon>
        <taxon>Hyphomicrobiales</taxon>
        <taxon>Chelatococcaceae</taxon>
        <taxon>Chelatococcus</taxon>
    </lineage>
</organism>
<comment type="caution">
    <text evidence="2">The sequence shown here is derived from an EMBL/GenBank/DDBJ whole genome shotgun (WGS) entry which is preliminary data.</text>
</comment>
<protein>
    <submittedName>
        <fullName evidence="2">Lysophospholipase</fullName>
    </submittedName>
</protein>
<feature type="domain" description="Serine aminopeptidase S33" evidence="1">
    <location>
        <begin position="41"/>
        <end position="295"/>
    </location>
</feature>
<dbReference type="Pfam" id="PF12146">
    <property type="entry name" value="Hydrolase_4"/>
    <property type="match status" value="1"/>
</dbReference>